<sequence length="71" mass="8031">MEVRVFDGDQLASDELICPRETAINQPGGSLIELKQQFLPADVSIALIASWYGFIQCCFLQNSLFFFFHSN</sequence>
<name>A0A016TJM0_9BILA</name>
<reference evidence="3" key="1">
    <citation type="journal article" date="2015" name="Nat. Genet.">
        <title>The genome and transcriptome of the zoonotic hookworm Ancylostoma ceylanicum identify infection-specific gene families.</title>
        <authorList>
            <person name="Schwarz E.M."/>
            <person name="Hu Y."/>
            <person name="Antoshechkin I."/>
            <person name="Miller M.M."/>
            <person name="Sternberg P.W."/>
            <person name="Aroian R.V."/>
        </authorList>
    </citation>
    <scope>NUCLEOTIDE SEQUENCE</scope>
    <source>
        <strain evidence="3">HY135</strain>
    </source>
</reference>
<comment type="caution">
    <text evidence="2">The sequence shown here is derived from an EMBL/GenBank/DDBJ whole genome shotgun (WGS) entry which is preliminary data.</text>
</comment>
<organism evidence="2 3">
    <name type="scientific">Ancylostoma ceylanicum</name>
    <dbReference type="NCBI Taxonomy" id="53326"/>
    <lineage>
        <taxon>Eukaryota</taxon>
        <taxon>Metazoa</taxon>
        <taxon>Ecdysozoa</taxon>
        <taxon>Nematoda</taxon>
        <taxon>Chromadorea</taxon>
        <taxon>Rhabditida</taxon>
        <taxon>Rhabditina</taxon>
        <taxon>Rhabditomorpha</taxon>
        <taxon>Strongyloidea</taxon>
        <taxon>Ancylostomatidae</taxon>
        <taxon>Ancylostomatinae</taxon>
        <taxon>Ancylostoma</taxon>
    </lineage>
</organism>
<accession>A0A016TJM0</accession>
<keyword evidence="3" id="KW-1185">Reference proteome</keyword>
<dbReference type="AlphaFoldDB" id="A0A016TJM0"/>
<proteinExistence type="predicted"/>
<evidence type="ECO:0000256" key="1">
    <source>
        <dbReference type="SAM" id="Phobius"/>
    </source>
</evidence>
<feature type="transmembrane region" description="Helical" evidence="1">
    <location>
        <begin position="43"/>
        <end position="68"/>
    </location>
</feature>
<keyword evidence="1" id="KW-1133">Transmembrane helix</keyword>
<dbReference type="EMBL" id="JARK01001433">
    <property type="protein sequence ID" value="EYC02881.1"/>
    <property type="molecule type" value="Genomic_DNA"/>
</dbReference>
<dbReference type="Proteomes" id="UP000024635">
    <property type="component" value="Unassembled WGS sequence"/>
</dbReference>
<evidence type="ECO:0000313" key="2">
    <source>
        <dbReference type="EMBL" id="EYC02881.1"/>
    </source>
</evidence>
<evidence type="ECO:0000313" key="3">
    <source>
        <dbReference type="Proteomes" id="UP000024635"/>
    </source>
</evidence>
<keyword evidence="1" id="KW-0812">Transmembrane</keyword>
<dbReference type="OrthoDB" id="10473524at2759"/>
<gene>
    <name evidence="2" type="primary">Acey_s0097.g2995</name>
    <name evidence="2" type="ORF">Y032_0097g2995</name>
</gene>
<keyword evidence="1" id="KW-0472">Membrane</keyword>
<protein>
    <submittedName>
        <fullName evidence="2">Uncharacterized protein</fullName>
    </submittedName>
</protein>